<dbReference type="AlphaFoldDB" id="B1Y7U9"/>
<dbReference type="HOGENOM" id="CLU_2633744_0_0_4"/>
<reference evidence="1 2" key="1">
    <citation type="submission" date="2008-03" db="EMBL/GenBank/DDBJ databases">
        <title>Complete sequence of Leptothrix cholodnii SP-6.</title>
        <authorList>
            <consortium name="US DOE Joint Genome Institute"/>
            <person name="Copeland A."/>
            <person name="Lucas S."/>
            <person name="Lapidus A."/>
            <person name="Glavina del Rio T."/>
            <person name="Dalin E."/>
            <person name="Tice H."/>
            <person name="Bruce D."/>
            <person name="Goodwin L."/>
            <person name="Pitluck S."/>
            <person name="Chertkov O."/>
            <person name="Brettin T."/>
            <person name="Detter J.C."/>
            <person name="Han C."/>
            <person name="Kuske C.R."/>
            <person name="Schmutz J."/>
            <person name="Larimer F."/>
            <person name="Land M."/>
            <person name="Hauser L."/>
            <person name="Kyrpides N."/>
            <person name="Lykidis A."/>
            <person name="Emerson D."/>
            <person name="Richardson P."/>
        </authorList>
    </citation>
    <scope>NUCLEOTIDE SEQUENCE [LARGE SCALE GENOMIC DNA]</scope>
    <source>
        <strain evidence="2">ATCC 51168 / LMG 8142 / SP-6</strain>
    </source>
</reference>
<name>B1Y7U9_LEPCP</name>
<evidence type="ECO:0000313" key="1">
    <source>
        <dbReference type="EMBL" id="ACB32547.1"/>
    </source>
</evidence>
<dbReference type="EMBL" id="CP001013">
    <property type="protein sequence ID" value="ACB32547.1"/>
    <property type="molecule type" value="Genomic_DNA"/>
</dbReference>
<organism evidence="1 2">
    <name type="scientific">Leptothrix cholodnii (strain ATCC 51168 / LMG 8142 / SP-6)</name>
    <name type="common">Leptothrix discophora (strain SP-6)</name>
    <dbReference type="NCBI Taxonomy" id="395495"/>
    <lineage>
        <taxon>Bacteria</taxon>
        <taxon>Pseudomonadati</taxon>
        <taxon>Pseudomonadota</taxon>
        <taxon>Betaproteobacteria</taxon>
        <taxon>Burkholderiales</taxon>
        <taxon>Sphaerotilaceae</taxon>
        <taxon>Leptothrix</taxon>
    </lineage>
</organism>
<accession>B1Y7U9</accession>
<dbReference type="Proteomes" id="UP000001693">
    <property type="component" value="Chromosome"/>
</dbReference>
<dbReference type="STRING" id="395495.Lcho_0272"/>
<dbReference type="eggNOG" id="ENOG5033J9H">
    <property type="taxonomic scope" value="Bacteria"/>
</dbReference>
<dbReference type="OrthoDB" id="9154732at2"/>
<gene>
    <name evidence="1" type="ordered locus">Lcho_0272</name>
</gene>
<dbReference type="KEGG" id="lch:Lcho_0272"/>
<evidence type="ECO:0000313" key="2">
    <source>
        <dbReference type="Proteomes" id="UP000001693"/>
    </source>
</evidence>
<proteinExistence type="predicted"/>
<protein>
    <submittedName>
        <fullName evidence="1">Uncharacterized protein</fullName>
    </submittedName>
</protein>
<dbReference type="RefSeq" id="WP_012345309.1">
    <property type="nucleotide sequence ID" value="NC_010524.1"/>
</dbReference>
<sequence length="77" mass="8845">MAQPKITRIEVQRYKAARNLTGLVEIGFDGLFLQKPAPEDREPMHVLSMSEADARSLMMLLKSQLAEFDKRKARSQR</sequence>
<keyword evidence="2" id="KW-1185">Reference proteome</keyword>